<gene>
    <name evidence="4" type="ORF">DHM44_00055</name>
</gene>
<accession>A0A3D5Q8P1</accession>
<evidence type="ECO:0000256" key="2">
    <source>
        <dbReference type="ARBA" id="ARBA00023315"/>
    </source>
</evidence>
<dbReference type="InterPro" id="IPR016181">
    <property type="entry name" value="Acyl_CoA_acyltransferase"/>
</dbReference>
<dbReference type="InterPro" id="IPR000182">
    <property type="entry name" value="GNAT_dom"/>
</dbReference>
<dbReference type="AlphaFoldDB" id="A0A3D5Q8P1"/>
<dbReference type="GO" id="GO:0008080">
    <property type="term" value="F:N-acetyltransferase activity"/>
    <property type="evidence" value="ECO:0007669"/>
    <property type="project" value="UniProtKB-ARBA"/>
</dbReference>
<dbReference type="PANTHER" id="PTHR10545">
    <property type="entry name" value="DIAMINE N-ACETYLTRANSFERASE"/>
    <property type="match status" value="1"/>
</dbReference>
<protein>
    <submittedName>
        <fullName evidence="4">GNAT family N-acetyltransferase</fullName>
    </submittedName>
</protein>
<dbReference type="InterPro" id="IPR051016">
    <property type="entry name" value="Diverse_Substrate_AcTransf"/>
</dbReference>
<dbReference type="Proteomes" id="UP000262325">
    <property type="component" value="Unassembled WGS sequence"/>
</dbReference>
<keyword evidence="1 4" id="KW-0808">Transferase</keyword>
<evidence type="ECO:0000256" key="1">
    <source>
        <dbReference type="ARBA" id="ARBA00022679"/>
    </source>
</evidence>
<evidence type="ECO:0000313" key="4">
    <source>
        <dbReference type="EMBL" id="HCW92054.1"/>
    </source>
</evidence>
<proteinExistence type="predicted"/>
<dbReference type="PANTHER" id="PTHR10545:SF29">
    <property type="entry name" value="GH14572P-RELATED"/>
    <property type="match status" value="1"/>
</dbReference>
<evidence type="ECO:0000313" key="5">
    <source>
        <dbReference type="Proteomes" id="UP000262325"/>
    </source>
</evidence>
<dbReference type="InterPro" id="IPR017255">
    <property type="entry name" value="AcTrfase_GNAT_prd"/>
</dbReference>
<dbReference type="PIRSF" id="PIRSF037663">
    <property type="entry name" value="Acetyltransf_GNAT_prd"/>
    <property type="match status" value="1"/>
</dbReference>
<sequence>MKEEIKVRKACKKDIDKMLCLLKELFRMEGVDFDRETQYNGLLFLMEKENRAAALVAELDKEIIGMCTIQTLISTAKASYTAYIEDLCVDSDYRNKGVGGRLLEYCEKWCINNNINNIHLLADGRNKKALNFYKKNGWKTTDYTALTKALTNSFSEKVEVF</sequence>
<keyword evidence="2" id="KW-0012">Acyltransferase</keyword>
<comment type="caution">
    <text evidence="4">The sequence shown here is derived from an EMBL/GenBank/DDBJ whole genome shotgun (WGS) entry which is preliminary data.</text>
</comment>
<dbReference type="Pfam" id="PF00583">
    <property type="entry name" value="Acetyltransf_1"/>
    <property type="match status" value="1"/>
</dbReference>
<dbReference type="PROSITE" id="PS51186">
    <property type="entry name" value="GNAT"/>
    <property type="match status" value="1"/>
</dbReference>
<reference evidence="4 5" key="1">
    <citation type="journal article" date="2018" name="Nat. Biotechnol.">
        <title>A standardized bacterial taxonomy based on genome phylogeny substantially revises the tree of life.</title>
        <authorList>
            <person name="Parks D.H."/>
            <person name="Chuvochina M."/>
            <person name="Waite D.W."/>
            <person name="Rinke C."/>
            <person name="Skarshewski A."/>
            <person name="Chaumeil P.A."/>
            <person name="Hugenholtz P."/>
        </authorList>
    </citation>
    <scope>NUCLEOTIDE SEQUENCE [LARGE SCALE GENOMIC DNA]</scope>
    <source>
        <strain evidence="4">UBA8672</strain>
    </source>
</reference>
<name>A0A3D5Q8P1_FLESI</name>
<feature type="domain" description="N-acetyltransferase" evidence="3">
    <location>
        <begin position="5"/>
        <end position="159"/>
    </location>
</feature>
<dbReference type="Gene3D" id="3.40.630.30">
    <property type="match status" value="1"/>
</dbReference>
<dbReference type="CDD" id="cd04301">
    <property type="entry name" value="NAT_SF"/>
    <property type="match status" value="1"/>
</dbReference>
<dbReference type="EMBL" id="DPPF01000001">
    <property type="protein sequence ID" value="HCW92054.1"/>
    <property type="molecule type" value="Genomic_DNA"/>
</dbReference>
<evidence type="ECO:0000259" key="3">
    <source>
        <dbReference type="PROSITE" id="PS51186"/>
    </source>
</evidence>
<organism evidence="4 5">
    <name type="scientific">Flexistipes sinusarabici</name>
    <dbReference type="NCBI Taxonomy" id="2352"/>
    <lineage>
        <taxon>Bacteria</taxon>
        <taxon>Pseudomonadati</taxon>
        <taxon>Deferribacterota</taxon>
        <taxon>Deferribacteres</taxon>
        <taxon>Deferribacterales</taxon>
        <taxon>Flexistipitaceae</taxon>
        <taxon>Flexistipes</taxon>
    </lineage>
</organism>
<dbReference type="SUPFAM" id="SSF55729">
    <property type="entry name" value="Acyl-CoA N-acyltransferases (Nat)"/>
    <property type="match status" value="1"/>
</dbReference>